<evidence type="ECO:0000256" key="2">
    <source>
        <dbReference type="ARBA" id="ARBA00022692"/>
    </source>
</evidence>
<feature type="transmembrane region" description="Helical" evidence="5">
    <location>
        <begin position="45"/>
        <end position="63"/>
    </location>
</feature>
<gene>
    <name evidence="7" type="ORF">HFO42_33905</name>
</gene>
<dbReference type="NCBIfam" id="NF037976">
    <property type="entry name" value="gtrA_1"/>
    <property type="match status" value="1"/>
</dbReference>
<dbReference type="AlphaFoldDB" id="A0AAJ1AFP6"/>
<proteinExistence type="predicted"/>
<evidence type="ECO:0000256" key="3">
    <source>
        <dbReference type="ARBA" id="ARBA00022989"/>
    </source>
</evidence>
<evidence type="ECO:0000256" key="4">
    <source>
        <dbReference type="ARBA" id="ARBA00023136"/>
    </source>
</evidence>
<feature type="transmembrane region" description="Helical" evidence="5">
    <location>
        <begin position="83"/>
        <end position="106"/>
    </location>
</feature>
<keyword evidence="4 5" id="KW-0472">Membrane</keyword>
<accession>A0AAJ1AFP6</accession>
<evidence type="ECO:0000256" key="5">
    <source>
        <dbReference type="SAM" id="Phobius"/>
    </source>
</evidence>
<comment type="caution">
    <text evidence="7">The sequence shown here is derived from an EMBL/GenBank/DDBJ whole genome shotgun (WGS) entry which is preliminary data.</text>
</comment>
<dbReference type="GO" id="GO:0000271">
    <property type="term" value="P:polysaccharide biosynthetic process"/>
    <property type="evidence" value="ECO:0007669"/>
    <property type="project" value="InterPro"/>
</dbReference>
<name>A0AAJ1AFP6_RHILE</name>
<dbReference type="EMBL" id="JAAXEP010000027">
    <property type="protein sequence ID" value="MBY5633014.1"/>
    <property type="molecule type" value="Genomic_DNA"/>
</dbReference>
<dbReference type="Pfam" id="PF04138">
    <property type="entry name" value="GtrA_DPMS_TM"/>
    <property type="match status" value="1"/>
</dbReference>
<sequence length="145" mass="16294">MRSHYGGEGIPTRIAVRYVVFAILSTLANFAVQAAVVKIYPSQSLVPSMLAGTAAGFGLKYFLDKRWIFFDRYESHGDELLKIVLYGLFSVVTTIIFWGFEIVFWTVWRTDLAKYTGGAIGLAIGYISKFALDRKFVFKLEGVTD</sequence>
<dbReference type="Proteomes" id="UP000825699">
    <property type="component" value="Unassembled WGS sequence"/>
</dbReference>
<evidence type="ECO:0000259" key="6">
    <source>
        <dbReference type="Pfam" id="PF04138"/>
    </source>
</evidence>
<evidence type="ECO:0000313" key="7">
    <source>
        <dbReference type="EMBL" id="MBY5633014.1"/>
    </source>
</evidence>
<feature type="domain" description="GtrA/DPMS transmembrane" evidence="6">
    <location>
        <begin position="17"/>
        <end position="138"/>
    </location>
</feature>
<reference evidence="7" key="1">
    <citation type="submission" date="2020-04" db="EMBL/GenBank/DDBJ databases">
        <title>Global-level population genomics supports evidence of horizontal gene transfer on evolution of Rhizobia in Lentils.</title>
        <authorList>
            <person name="Gai Y."/>
            <person name="Cook D."/>
            <person name="Riely B."/>
        </authorList>
    </citation>
    <scope>NUCLEOTIDE SEQUENCE</scope>
    <source>
        <strain evidence="7">Derici101B</strain>
    </source>
</reference>
<feature type="transmembrane region" description="Helical" evidence="5">
    <location>
        <begin position="18"/>
        <end position="39"/>
    </location>
</feature>
<feature type="transmembrane region" description="Helical" evidence="5">
    <location>
        <begin position="112"/>
        <end position="132"/>
    </location>
</feature>
<protein>
    <submittedName>
        <fullName evidence="7">GtrA family protein</fullName>
    </submittedName>
</protein>
<dbReference type="InterPro" id="IPR007267">
    <property type="entry name" value="GtrA_DPMS_TM"/>
</dbReference>
<evidence type="ECO:0000313" key="8">
    <source>
        <dbReference type="Proteomes" id="UP000825699"/>
    </source>
</evidence>
<organism evidence="7 8">
    <name type="scientific">Rhizobium leguminosarum</name>
    <dbReference type="NCBI Taxonomy" id="384"/>
    <lineage>
        <taxon>Bacteria</taxon>
        <taxon>Pseudomonadati</taxon>
        <taxon>Pseudomonadota</taxon>
        <taxon>Alphaproteobacteria</taxon>
        <taxon>Hyphomicrobiales</taxon>
        <taxon>Rhizobiaceae</taxon>
        <taxon>Rhizobium/Agrobacterium group</taxon>
        <taxon>Rhizobium</taxon>
    </lineage>
</organism>
<keyword evidence="2 5" id="KW-0812">Transmembrane</keyword>
<dbReference type="GO" id="GO:0016020">
    <property type="term" value="C:membrane"/>
    <property type="evidence" value="ECO:0007669"/>
    <property type="project" value="UniProtKB-SubCell"/>
</dbReference>
<keyword evidence="3 5" id="KW-1133">Transmembrane helix</keyword>
<evidence type="ECO:0000256" key="1">
    <source>
        <dbReference type="ARBA" id="ARBA00004141"/>
    </source>
</evidence>
<comment type="subcellular location">
    <subcellularLocation>
        <location evidence="1">Membrane</location>
        <topology evidence="1">Multi-pass membrane protein</topology>
    </subcellularLocation>
</comment>
<dbReference type="RefSeq" id="WP_221987256.1">
    <property type="nucleotide sequence ID" value="NZ_JAAXEB010000028.1"/>
</dbReference>